<evidence type="ECO:0000256" key="4">
    <source>
        <dbReference type="ARBA" id="ARBA00022753"/>
    </source>
</evidence>
<comment type="subcellular location">
    <subcellularLocation>
        <location evidence="1">Endosome membrane</location>
    </subcellularLocation>
</comment>
<keyword evidence="7" id="KW-0175">Coiled coil</keyword>
<dbReference type="PANTHER" id="PTHR22761:SF5">
    <property type="entry name" value="CHARGED MULTIVESICULAR BODY PROTEIN 6"/>
    <property type="match status" value="1"/>
</dbReference>
<evidence type="ECO:0000313" key="10">
    <source>
        <dbReference type="Proteomes" id="UP000070544"/>
    </source>
</evidence>
<dbReference type="Gene3D" id="1.10.287.1060">
    <property type="entry name" value="ESAT-6-like"/>
    <property type="match status" value="1"/>
</dbReference>
<dbReference type="OMA" id="RAKQPAM"/>
<evidence type="ECO:0000256" key="5">
    <source>
        <dbReference type="ARBA" id="ARBA00022927"/>
    </source>
</evidence>
<keyword evidence="10" id="KW-1185">Reference proteome</keyword>
<feature type="coiled-coil region" evidence="7">
    <location>
        <begin position="17"/>
        <end position="44"/>
    </location>
</feature>
<dbReference type="AlphaFoldDB" id="A0A139AJS1"/>
<name>A0A139AJS1_GONPJ</name>
<evidence type="ECO:0000256" key="7">
    <source>
        <dbReference type="SAM" id="Coils"/>
    </source>
</evidence>
<evidence type="ECO:0008006" key="11">
    <source>
        <dbReference type="Google" id="ProtNLM"/>
    </source>
</evidence>
<dbReference type="GO" id="GO:0000815">
    <property type="term" value="C:ESCRT III complex"/>
    <property type="evidence" value="ECO:0007669"/>
    <property type="project" value="TreeGrafter"/>
</dbReference>
<evidence type="ECO:0000256" key="1">
    <source>
        <dbReference type="ARBA" id="ARBA00004608"/>
    </source>
</evidence>
<dbReference type="Proteomes" id="UP000070544">
    <property type="component" value="Unassembled WGS sequence"/>
</dbReference>
<proteinExistence type="inferred from homology"/>
<feature type="non-terminal residue" evidence="9">
    <location>
        <position position="171"/>
    </location>
</feature>
<organism evidence="9 10">
    <name type="scientific">Gonapodya prolifera (strain JEL478)</name>
    <name type="common">Monoblepharis prolifera</name>
    <dbReference type="NCBI Taxonomy" id="1344416"/>
    <lineage>
        <taxon>Eukaryota</taxon>
        <taxon>Fungi</taxon>
        <taxon>Fungi incertae sedis</taxon>
        <taxon>Chytridiomycota</taxon>
        <taxon>Chytridiomycota incertae sedis</taxon>
        <taxon>Monoblepharidomycetes</taxon>
        <taxon>Monoblepharidales</taxon>
        <taxon>Gonapodyaceae</taxon>
        <taxon>Gonapodya</taxon>
    </lineage>
</organism>
<evidence type="ECO:0000256" key="8">
    <source>
        <dbReference type="SAM" id="MobiDB-lite"/>
    </source>
</evidence>
<dbReference type="PANTHER" id="PTHR22761">
    <property type="entry name" value="CHARGED MULTIVESICULAR BODY PROTEIN"/>
    <property type="match status" value="1"/>
</dbReference>
<evidence type="ECO:0000256" key="3">
    <source>
        <dbReference type="ARBA" id="ARBA00022448"/>
    </source>
</evidence>
<keyword evidence="4" id="KW-0967">Endosome</keyword>
<dbReference type="OrthoDB" id="441172at2759"/>
<dbReference type="EMBL" id="KQ965749">
    <property type="protein sequence ID" value="KXS16958.1"/>
    <property type="molecule type" value="Genomic_DNA"/>
</dbReference>
<gene>
    <name evidence="9" type="ORF">M427DRAFT_89674</name>
</gene>
<dbReference type="GO" id="GO:0006900">
    <property type="term" value="P:vesicle budding from membrane"/>
    <property type="evidence" value="ECO:0007669"/>
    <property type="project" value="TreeGrafter"/>
</dbReference>
<keyword evidence="6" id="KW-0472">Membrane</keyword>
<dbReference type="STRING" id="1344416.A0A139AJS1"/>
<keyword evidence="5" id="KW-0653">Protein transport</keyword>
<keyword evidence="3" id="KW-0813">Transport</keyword>
<evidence type="ECO:0000256" key="6">
    <source>
        <dbReference type="ARBA" id="ARBA00023136"/>
    </source>
</evidence>
<dbReference type="GO" id="GO:0032511">
    <property type="term" value="P:late endosome to vacuole transport via multivesicular body sorting pathway"/>
    <property type="evidence" value="ECO:0007669"/>
    <property type="project" value="TreeGrafter"/>
</dbReference>
<dbReference type="InterPro" id="IPR005024">
    <property type="entry name" value="Snf7_fam"/>
</dbReference>
<evidence type="ECO:0000313" key="9">
    <source>
        <dbReference type="EMBL" id="KXS16958.1"/>
    </source>
</evidence>
<protein>
    <recommendedName>
        <fullName evidence="11">Snf7-domain-containing protein</fullName>
    </recommendedName>
</protein>
<reference evidence="9 10" key="1">
    <citation type="journal article" date="2015" name="Genome Biol. Evol.">
        <title>Phylogenomic analyses indicate that early fungi evolved digesting cell walls of algal ancestors of land plants.</title>
        <authorList>
            <person name="Chang Y."/>
            <person name="Wang S."/>
            <person name="Sekimoto S."/>
            <person name="Aerts A.L."/>
            <person name="Choi C."/>
            <person name="Clum A."/>
            <person name="LaButti K.M."/>
            <person name="Lindquist E.A."/>
            <person name="Yee Ngan C."/>
            <person name="Ohm R.A."/>
            <person name="Salamov A.A."/>
            <person name="Grigoriev I.V."/>
            <person name="Spatafora J.W."/>
            <person name="Berbee M.L."/>
        </authorList>
    </citation>
    <scope>NUCLEOTIDE SEQUENCE [LARGE SCALE GENOMIC DNA]</scope>
    <source>
        <strain evidence="9 10">JEL478</strain>
    </source>
</reference>
<dbReference type="Pfam" id="PF03357">
    <property type="entry name" value="Snf7"/>
    <property type="match status" value="1"/>
</dbReference>
<evidence type="ECO:0000256" key="2">
    <source>
        <dbReference type="ARBA" id="ARBA00006190"/>
    </source>
</evidence>
<dbReference type="GO" id="GO:0015031">
    <property type="term" value="P:protein transport"/>
    <property type="evidence" value="ECO:0007669"/>
    <property type="project" value="UniProtKB-KW"/>
</dbReference>
<dbReference type="GO" id="GO:0005771">
    <property type="term" value="C:multivesicular body"/>
    <property type="evidence" value="ECO:0007669"/>
    <property type="project" value="TreeGrafter"/>
</dbReference>
<comment type="similarity">
    <text evidence="2">Belongs to the SNF7 family.</text>
</comment>
<accession>A0A139AJS1</accession>
<sequence>MGNDSSKPRPTAKISKVDEAMWELKKQRDKLKDYKKQLENVFEKETQVAKTCLAKGDRRRAMLALRKKKYQETLIQRTDEQLFMLEKMASTVVDTIQYKEVEKKFLDSLAQGNEVLKRLNAETSVEKVDALMQDTADAIAYQKEVSDAIGSSLTDRDEADVEAELERLVEE</sequence>
<feature type="region of interest" description="Disordered" evidence="8">
    <location>
        <begin position="150"/>
        <end position="171"/>
    </location>
</feature>